<dbReference type="InterPro" id="IPR016024">
    <property type="entry name" value="ARM-type_fold"/>
</dbReference>
<evidence type="ECO:0000313" key="3">
    <source>
        <dbReference type="Proteomes" id="UP000245383"/>
    </source>
</evidence>
<dbReference type="InterPro" id="IPR051345">
    <property type="entry name" value="Importin_beta-like_NTR"/>
</dbReference>
<evidence type="ECO:0000259" key="1">
    <source>
        <dbReference type="PROSITE" id="PS50166"/>
    </source>
</evidence>
<dbReference type="AlphaFoldDB" id="A0A2T9YPV2"/>
<dbReference type="Pfam" id="PF24140">
    <property type="entry name" value="TPR_TNPO3_IPO13_3rd"/>
    <property type="match status" value="1"/>
</dbReference>
<organism evidence="2 3">
    <name type="scientific">Smittium simulii</name>
    <dbReference type="NCBI Taxonomy" id="133385"/>
    <lineage>
        <taxon>Eukaryota</taxon>
        <taxon>Fungi</taxon>
        <taxon>Fungi incertae sedis</taxon>
        <taxon>Zoopagomycota</taxon>
        <taxon>Kickxellomycotina</taxon>
        <taxon>Harpellomycetes</taxon>
        <taxon>Harpellales</taxon>
        <taxon>Legeriomycetaceae</taxon>
        <taxon>Smittium</taxon>
    </lineage>
</organism>
<dbReference type="InterPro" id="IPR013598">
    <property type="entry name" value="Exportin-1/Importin-b-like"/>
</dbReference>
<dbReference type="GO" id="GO:0031267">
    <property type="term" value="F:small GTPase binding"/>
    <property type="evidence" value="ECO:0007669"/>
    <property type="project" value="InterPro"/>
</dbReference>
<sequence>MESLSEVIQALQVLYQNTNADSKKQANQWLEDFQKRVEAWIVADSILQKDEFGIEAKLFAAQTLRYKVINDFKDLDANSSLSLKNSLIQRLFDARTSAQVLHTQLCLTLSDIALQLPEWEDPVGEMISSFSVDPNAIKVLLEFLTVLPEEVLYNDRIVVERSVYTKTSNNLLTIKADQVVQLLVNCLQDPQCDSDIHIKVLNCFSSWLKSGELTINALQSTPLLDFAFLALEYDDDSVFETAVDAICGYIFECKDPGDSDGSSEQNEIFLKSLQAILIKLSHLSQIMKADKSITEDADIDRMRGYCRVFTEAGDAWVKKMVLSPLDFQNLLDSMLFVMRFPCLDILPMTFNFWNDLSNTILDVIHNLSPEQRSLISEFYSSVFNNLIEIVIVHLRYPLEYDGFTIQEEGPTSQIINSNSSIWTAKDRDDFSDFRHTIGDVLKDSVNVIGQELALQKPFNLLMETLNNASQSNDVPWQIIEAPLFALRAMGSEIDPNENGIMIQIMDLIPKLPFHPKIRYACTLVIGRYTEWTFSHPQYIEFQLEYIIKGFEIKEVIAASAQALKYLCKDCSTYLTGYWKQLESFYSTFTVSGKLVEADILDLTEALAHVINGISIEELPLAFEAFCLPLIKALENHLNTVPNEQVSTIEVSQILSRLSTLLKHMEKNKSAVNHAIVLNLINILWPLLIKSIDMYAHNFEISESAGRLLKTIMTQYSVDNSNIYSEGIQIIASAYQRTCYGVYIWVGKKFVEKFGSDVYLPANSVEVARSEACSMLVDRLTEITINLVSEGVLNYDSNPEPIEEMYLLLAVALQSQTVRTIKSNVFLQALEFSISAMMSIHYYVQESVLEMWASFISPSVRHLKRYRDALEASEVKFYIPVNYGSSDYNENLIIGDKAPLPPYKIDDGNFLNYDIRRVSLVISNCGFQISKTLLLGLMTFTNQDLLPLSISIFTNITQFISEGTFIMKTVLPNAQQSQQNILESLEMNQVDLTALEWANNFLNQLPPHVVMSQTEKDSFLNDFKLHLSTRHWQRLRHLLSDFSHIFRKKNLKTSR</sequence>
<gene>
    <name evidence="2" type="ORF">BB561_002582</name>
</gene>
<dbReference type="InterPro" id="IPR001494">
    <property type="entry name" value="Importin-beta_N"/>
</dbReference>
<dbReference type="Pfam" id="PF03810">
    <property type="entry name" value="IBN_N"/>
    <property type="match status" value="1"/>
</dbReference>
<dbReference type="EMBL" id="MBFR01000093">
    <property type="protein sequence ID" value="PVU94383.1"/>
    <property type="molecule type" value="Genomic_DNA"/>
</dbReference>
<dbReference type="InterPro" id="IPR011989">
    <property type="entry name" value="ARM-like"/>
</dbReference>
<dbReference type="SMART" id="SM00913">
    <property type="entry name" value="IBN_N"/>
    <property type="match status" value="1"/>
</dbReference>
<dbReference type="Pfam" id="PF08389">
    <property type="entry name" value="Xpo1"/>
    <property type="match status" value="1"/>
</dbReference>
<feature type="domain" description="Importin N-terminal" evidence="1">
    <location>
        <begin position="26"/>
        <end position="93"/>
    </location>
</feature>
<reference evidence="2 3" key="1">
    <citation type="journal article" date="2018" name="MBio">
        <title>Comparative Genomics Reveals the Core Gene Toolbox for the Fungus-Insect Symbiosis.</title>
        <authorList>
            <person name="Wang Y."/>
            <person name="Stata M."/>
            <person name="Wang W."/>
            <person name="Stajich J.E."/>
            <person name="White M.M."/>
            <person name="Moncalvo J.M."/>
        </authorList>
    </citation>
    <scope>NUCLEOTIDE SEQUENCE [LARGE SCALE GENOMIC DNA]</scope>
    <source>
        <strain evidence="2 3">SWE-8-4</strain>
    </source>
</reference>
<dbReference type="STRING" id="133385.A0A2T9YPV2"/>
<protein>
    <recommendedName>
        <fullName evidence="1">Importin N-terminal domain-containing protein</fullName>
    </recommendedName>
</protein>
<dbReference type="Proteomes" id="UP000245383">
    <property type="component" value="Unassembled WGS sequence"/>
</dbReference>
<dbReference type="GO" id="GO:0006606">
    <property type="term" value="P:protein import into nucleus"/>
    <property type="evidence" value="ECO:0007669"/>
    <property type="project" value="TreeGrafter"/>
</dbReference>
<dbReference type="Pfam" id="PF24138">
    <property type="entry name" value="TPR_TNPO3_IPO13_2nd"/>
    <property type="match status" value="1"/>
</dbReference>
<dbReference type="Pfam" id="PF24139">
    <property type="entry name" value="TPR_TNPO3_IPO13_4th"/>
    <property type="match status" value="1"/>
</dbReference>
<dbReference type="InterPro" id="IPR058537">
    <property type="entry name" value="TPR_TNPO3_IPO13_4th"/>
</dbReference>
<comment type="caution">
    <text evidence="2">The sequence shown here is derived from an EMBL/GenBank/DDBJ whole genome shotgun (WGS) entry which is preliminary data.</text>
</comment>
<dbReference type="PROSITE" id="PS50166">
    <property type="entry name" value="IMPORTIN_B_NT"/>
    <property type="match status" value="1"/>
</dbReference>
<keyword evidence="3" id="KW-1185">Reference proteome</keyword>
<dbReference type="GO" id="GO:0005737">
    <property type="term" value="C:cytoplasm"/>
    <property type="evidence" value="ECO:0007669"/>
    <property type="project" value="TreeGrafter"/>
</dbReference>
<dbReference type="PANTHER" id="PTHR12363">
    <property type="entry name" value="TRANSPORTIN 3 AND IMPORTIN 13"/>
    <property type="match status" value="1"/>
</dbReference>
<dbReference type="OrthoDB" id="435593at2759"/>
<dbReference type="Gene3D" id="1.25.10.10">
    <property type="entry name" value="Leucine-rich Repeat Variant"/>
    <property type="match status" value="1"/>
</dbReference>
<proteinExistence type="predicted"/>
<name>A0A2T9YPV2_9FUNG</name>
<dbReference type="PANTHER" id="PTHR12363:SF53">
    <property type="entry name" value="MRNA TRANSPORT REGULATOR MTR10"/>
    <property type="match status" value="1"/>
</dbReference>
<accession>A0A2T9YPV2</accession>
<dbReference type="InterPro" id="IPR057941">
    <property type="entry name" value="TPR_TNPO3_IPO13_2nd"/>
</dbReference>
<dbReference type="InterPro" id="IPR057942">
    <property type="entry name" value="TPR_TNPO3_IPO13_3rd"/>
</dbReference>
<dbReference type="SUPFAM" id="SSF48371">
    <property type="entry name" value="ARM repeat"/>
    <property type="match status" value="1"/>
</dbReference>
<evidence type="ECO:0000313" key="2">
    <source>
        <dbReference type="EMBL" id="PVU94383.1"/>
    </source>
</evidence>